<protein>
    <submittedName>
        <fullName evidence="3">Gfo/Idh/MocA family oxidoreductase</fullName>
    </submittedName>
</protein>
<dbReference type="AlphaFoldDB" id="A0A6N8SIH8"/>
<dbReference type="Gene3D" id="3.30.360.10">
    <property type="entry name" value="Dihydrodipicolinate Reductase, domain 2"/>
    <property type="match status" value="1"/>
</dbReference>
<dbReference type="PANTHER" id="PTHR43377">
    <property type="entry name" value="BILIVERDIN REDUCTASE A"/>
    <property type="match status" value="1"/>
</dbReference>
<evidence type="ECO:0000313" key="4">
    <source>
        <dbReference type="Proteomes" id="UP000435802"/>
    </source>
</evidence>
<reference evidence="3 4" key="1">
    <citation type="submission" date="2019-12" db="EMBL/GenBank/DDBJ databases">
        <title>Shinella kummerowiae sp. nov., a symbiotic bacterium isolated from root nodules of the herbal legume Kummerowia stipulacea.</title>
        <authorList>
            <person name="Gao J."/>
        </authorList>
    </citation>
    <scope>NUCLEOTIDE SEQUENCE [LARGE SCALE GENOMIC DNA]</scope>
    <source>
        <strain evidence="3 4">CCBAU 25048</strain>
    </source>
</reference>
<comment type="caution">
    <text evidence="3">The sequence shown here is derived from an EMBL/GenBank/DDBJ whole genome shotgun (WGS) entry which is preliminary data.</text>
</comment>
<evidence type="ECO:0000313" key="3">
    <source>
        <dbReference type="EMBL" id="MXN48875.1"/>
    </source>
</evidence>
<dbReference type="InterPro" id="IPR055170">
    <property type="entry name" value="GFO_IDH_MocA-like_dom"/>
</dbReference>
<sequence>MRILIIGNGSIGNRHARLLASAGHDIAILSTRPVEKHRSFTVLNEALADFLPDFVIVASVTSRHGADIDALLERGYTKPILVEKPLLATVPAGDIPEPRPSVRVAYNLRFHPVIIALRKALEGKKVFAANIVAGQHLSQWRPGRDMLSTYSASKERGGGVVRDLSHELDLAQHVFGPLSLIASHSARVGSVTIDSEDVATAILSSASCPLITIHLNYLDRQPRRHWVVITDTGTIEADLVKSIISINGEHETIPVAPDETYKRLHQAVLAGETGPCNWDEGIAAVTLADRIAPL</sequence>
<feature type="domain" description="GFO/IDH/MocA-like oxidoreductase" evidence="2">
    <location>
        <begin position="138"/>
        <end position="236"/>
    </location>
</feature>
<organism evidence="3 4">
    <name type="scientific">Shinella kummerowiae</name>
    <dbReference type="NCBI Taxonomy" id="417745"/>
    <lineage>
        <taxon>Bacteria</taxon>
        <taxon>Pseudomonadati</taxon>
        <taxon>Pseudomonadota</taxon>
        <taxon>Alphaproteobacteria</taxon>
        <taxon>Hyphomicrobiales</taxon>
        <taxon>Rhizobiaceae</taxon>
        <taxon>Shinella</taxon>
    </lineage>
</organism>
<proteinExistence type="predicted"/>
<dbReference type="Pfam" id="PF22725">
    <property type="entry name" value="GFO_IDH_MocA_C3"/>
    <property type="match status" value="1"/>
</dbReference>
<dbReference type="GO" id="GO:0000166">
    <property type="term" value="F:nucleotide binding"/>
    <property type="evidence" value="ECO:0007669"/>
    <property type="project" value="InterPro"/>
</dbReference>
<dbReference type="InterPro" id="IPR051450">
    <property type="entry name" value="Gfo/Idh/MocA_Oxidoreductases"/>
</dbReference>
<dbReference type="PANTHER" id="PTHR43377:SF1">
    <property type="entry name" value="BILIVERDIN REDUCTASE A"/>
    <property type="match status" value="1"/>
</dbReference>
<dbReference type="RefSeq" id="WP_160862366.1">
    <property type="nucleotide sequence ID" value="NZ_WUMK01000013.1"/>
</dbReference>
<gene>
    <name evidence="3" type="ORF">GR138_27115</name>
</gene>
<name>A0A6N8SIH8_9HYPH</name>
<dbReference type="OrthoDB" id="9792935at2"/>
<dbReference type="SUPFAM" id="SSF55347">
    <property type="entry name" value="Glyceraldehyde-3-phosphate dehydrogenase-like, C-terminal domain"/>
    <property type="match status" value="1"/>
</dbReference>
<dbReference type="SUPFAM" id="SSF51735">
    <property type="entry name" value="NAD(P)-binding Rossmann-fold domains"/>
    <property type="match status" value="1"/>
</dbReference>
<accession>A0A6N8SIH8</accession>
<keyword evidence="4" id="KW-1185">Reference proteome</keyword>
<dbReference type="Gene3D" id="3.40.50.720">
    <property type="entry name" value="NAD(P)-binding Rossmann-like Domain"/>
    <property type="match status" value="1"/>
</dbReference>
<evidence type="ECO:0000259" key="1">
    <source>
        <dbReference type="Pfam" id="PF01408"/>
    </source>
</evidence>
<evidence type="ECO:0000259" key="2">
    <source>
        <dbReference type="Pfam" id="PF22725"/>
    </source>
</evidence>
<dbReference type="InterPro" id="IPR000683">
    <property type="entry name" value="Gfo/Idh/MocA-like_OxRdtase_N"/>
</dbReference>
<dbReference type="EMBL" id="WUMK01000013">
    <property type="protein sequence ID" value="MXN48875.1"/>
    <property type="molecule type" value="Genomic_DNA"/>
</dbReference>
<feature type="domain" description="Gfo/Idh/MocA-like oxidoreductase N-terminal" evidence="1">
    <location>
        <begin position="1"/>
        <end position="90"/>
    </location>
</feature>
<dbReference type="Proteomes" id="UP000435802">
    <property type="component" value="Unassembled WGS sequence"/>
</dbReference>
<dbReference type="InterPro" id="IPR036291">
    <property type="entry name" value="NAD(P)-bd_dom_sf"/>
</dbReference>
<dbReference type="Pfam" id="PF01408">
    <property type="entry name" value="GFO_IDH_MocA"/>
    <property type="match status" value="1"/>
</dbReference>